<dbReference type="PIRSF" id="PIRSF018266">
    <property type="entry name" value="FecR"/>
    <property type="match status" value="1"/>
</dbReference>
<organism evidence="4 5">
    <name type="scientific">Luteibacter jiangsuensis</name>
    <dbReference type="NCBI Taxonomy" id="637577"/>
    <lineage>
        <taxon>Bacteria</taxon>
        <taxon>Pseudomonadati</taxon>
        <taxon>Pseudomonadota</taxon>
        <taxon>Gammaproteobacteria</taxon>
        <taxon>Lysobacterales</taxon>
        <taxon>Rhodanobacteraceae</taxon>
        <taxon>Luteibacter</taxon>
    </lineage>
</organism>
<dbReference type="PANTHER" id="PTHR30273">
    <property type="entry name" value="PERIPLASMIC SIGNAL SENSOR AND SIGMA FACTOR ACTIVATOR FECR-RELATED"/>
    <property type="match status" value="1"/>
</dbReference>
<sequence length="369" mass="40789">MNDRRPAHRPSRRITEEAAGWYLDMRENPGARTRERFLAWLRRSPQHVAEYLAIAQLHGDMRAVAAMDGTPLDELRALAATEPNVVPLRRDQGTEPRDVSARRARRHHPGRWAAAASILLLGAMAWFLGRPSTDTPGVRYAAAPDGIRTVTLADDTRIQLSPGSIVDVRFDDRSRRIELVSGDASFDIGKDATRPMQVDAGGQRIEDIGTVFDVSRHSGDIEVSVISGRVAISNPAAPWLDRARLRLTGRGWPAERIAEIGGGETARVSTEGRLIGRGKADVATVATWLPAEIRFHDSRVADVARRFNAYTATPLSVDDPVLAEKRISGAFHARDPEAFVSYLGSLPQVRVLREPKRIRFTSARGNRRL</sequence>
<protein>
    <submittedName>
        <fullName evidence="4">Transmembrane sensor</fullName>
    </submittedName>
</protein>
<dbReference type="EMBL" id="JAUSSK010000001">
    <property type="protein sequence ID" value="MDQ0008049.1"/>
    <property type="molecule type" value="Genomic_DNA"/>
</dbReference>
<evidence type="ECO:0000313" key="4">
    <source>
        <dbReference type="EMBL" id="MDQ0008049.1"/>
    </source>
</evidence>
<name>A0ABT9SU34_9GAMM</name>
<proteinExistence type="predicted"/>
<dbReference type="Proteomes" id="UP001237737">
    <property type="component" value="Unassembled WGS sequence"/>
</dbReference>
<dbReference type="RefSeq" id="WP_306846677.1">
    <property type="nucleotide sequence ID" value="NZ_JAUSSK010000001.1"/>
</dbReference>
<feature type="transmembrane region" description="Helical" evidence="1">
    <location>
        <begin position="112"/>
        <end position="129"/>
    </location>
</feature>
<dbReference type="Gene3D" id="2.60.120.1440">
    <property type="match status" value="1"/>
</dbReference>
<dbReference type="PANTHER" id="PTHR30273:SF2">
    <property type="entry name" value="PROTEIN FECR"/>
    <property type="match status" value="1"/>
</dbReference>
<evidence type="ECO:0000259" key="3">
    <source>
        <dbReference type="Pfam" id="PF16220"/>
    </source>
</evidence>
<keyword evidence="1" id="KW-0472">Membrane</keyword>
<dbReference type="InterPro" id="IPR012373">
    <property type="entry name" value="Ferrdict_sens_TM"/>
</dbReference>
<accession>A0ABT9SU34</accession>
<dbReference type="Pfam" id="PF04773">
    <property type="entry name" value="FecR"/>
    <property type="match status" value="1"/>
</dbReference>
<reference evidence="4 5" key="1">
    <citation type="submission" date="2023-07" db="EMBL/GenBank/DDBJ databases">
        <title>Sorghum-associated microbial communities from plants grown in Nebraska, USA.</title>
        <authorList>
            <person name="Schachtman D."/>
        </authorList>
    </citation>
    <scope>NUCLEOTIDE SEQUENCE [LARGE SCALE GENOMIC DNA]</scope>
    <source>
        <strain evidence="4 5">CC60</strain>
    </source>
</reference>
<evidence type="ECO:0000259" key="2">
    <source>
        <dbReference type="Pfam" id="PF04773"/>
    </source>
</evidence>
<keyword evidence="5" id="KW-1185">Reference proteome</keyword>
<dbReference type="InterPro" id="IPR006860">
    <property type="entry name" value="FecR"/>
</dbReference>
<keyword evidence="1 4" id="KW-0812">Transmembrane</keyword>
<comment type="caution">
    <text evidence="4">The sequence shown here is derived from an EMBL/GenBank/DDBJ whole genome shotgun (WGS) entry which is preliminary data.</text>
</comment>
<dbReference type="Pfam" id="PF16220">
    <property type="entry name" value="DUF4880"/>
    <property type="match status" value="1"/>
</dbReference>
<feature type="domain" description="FecR N-terminal" evidence="3">
    <location>
        <begin position="16"/>
        <end position="57"/>
    </location>
</feature>
<evidence type="ECO:0000313" key="5">
    <source>
        <dbReference type="Proteomes" id="UP001237737"/>
    </source>
</evidence>
<dbReference type="InterPro" id="IPR032623">
    <property type="entry name" value="FecR_N"/>
</dbReference>
<feature type="domain" description="FecR protein" evidence="2">
    <location>
        <begin position="140"/>
        <end position="230"/>
    </location>
</feature>
<keyword evidence="1" id="KW-1133">Transmembrane helix</keyword>
<gene>
    <name evidence="4" type="ORF">J2T07_000208</name>
</gene>
<evidence type="ECO:0000256" key="1">
    <source>
        <dbReference type="SAM" id="Phobius"/>
    </source>
</evidence>